<proteinExistence type="predicted"/>
<keyword evidence="2" id="KW-1185">Reference proteome</keyword>
<dbReference type="EMBL" id="PDCK01000040">
    <property type="protein sequence ID" value="PRQ49204.1"/>
    <property type="molecule type" value="Genomic_DNA"/>
</dbReference>
<dbReference type="AlphaFoldDB" id="A0A2P6RRZ5"/>
<evidence type="ECO:0000313" key="2">
    <source>
        <dbReference type="Proteomes" id="UP000238479"/>
    </source>
</evidence>
<dbReference type="Gramene" id="PRQ49204">
    <property type="protein sequence ID" value="PRQ49204"/>
    <property type="gene ID" value="RchiOBHm_Chr2g0119301"/>
</dbReference>
<name>A0A2P6RRZ5_ROSCH</name>
<accession>A0A2P6RRZ5</accession>
<gene>
    <name evidence="1" type="ORF">RchiOBHm_Chr2g0119301</name>
</gene>
<dbReference type="Proteomes" id="UP000238479">
    <property type="component" value="Chromosome 2"/>
</dbReference>
<reference evidence="1 2" key="1">
    <citation type="journal article" date="2018" name="Nat. Genet.">
        <title>The Rosa genome provides new insights in the design of modern roses.</title>
        <authorList>
            <person name="Bendahmane M."/>
        </authorList>
    </citation>
    <scope>NUCLEOTIDE SEQUENCE [LARGE SCALE GENOMIC DNA]</scope>
    <source>
        <strain evidence="2">cv. Old Blush</strain>
    </source>
</reference>
<evidence type="ECO:0000313" key="1">
    <source>
        <dbReference type="EMBL" id="PRQ49204.1"/>
    </source>
</evidence>
<sequence>MPRSCTLSLVSGVRFAAVGLERVLELLPHTLVQTQLFTSFQL</sequence>
<organism evidence="1 2">
    <name type="scientific">Rosa chinensis</name>
    <name type="common">China rose</name>
    <dbReference type="NCBI Taxonomy" id="74649"/>
    <lineage>
        <taxon>Eukaryota</taxon>
        <taxon>Viridiplantae</taxon>
        <taxon>Streptophyta</taxon>
        <taxon>Embryophyta</taxon>
        <taxon>Tracheophyta</taxon>
        <taxon>Spermatophyta</taxon>
        <taxon>Magnoliopsida</taxon>
        <taxon>eudicotyledons</taxon>
        <taxon>Gunneridae</taxon>
        <taxon>Pentapetalae</taxon>
        <taxon>rosids</taxon>
        <taxon>fabids</taxon>
        <taxon>Rosales</taxon>
        <taxon>Rosaceae</taxon>
        <taxon>Rosoideae</taxon>
        <taxon>Rosoideae incertae sedis</taxon>
        <taxon>Rosa</taxon>
    </lineage>
</organism>
<comment type="caution">
    <text evidence="1">The sequence shown here is derived from an EMBL/GenBank/DDBJ whole genome shotgun (WGS) entry which is preliminary data.</text>
</comment>
<protein>
    <submittedName>
        <fullName evidence="1">Uncharacterized protein</fullName>
    </submittedName>
</protein>